<dbReference type="CDD" id="cd00188">
    <property type="entry name" value="TOPRIM"/>
    <property type="match status" value="1"/>
</dbReference>
<name>A0A6I5KN23_9FLAO</name>
<accession>A0A6I5KN23</accession>
<reference evidence="2 3" key="1">
    <citation type="submission" date="2020-01" db="EMBL/GenBank/DDBJ databases">
        <title>Muricauda sediminis sp.nov. 40Bstr401.</title>
        <authorList>
            <person name="Xue Z."/>
            <person name="Zhu S."/>
            <person name="Ren N."/>
            <person name="Chen T."/>
            <person name="Chen X."/>
            <person name="Chen J."/>
            <person name="Yang J."/>
        </authorList>
    </citation>
    <scope>NUCLEOTIDE SEQUENCE [LARGE SCALE GENOMIC DNA]</scope>
    <source>
        <strain evidence="2 3">40Bstr401</strain>
    </source>
</reference>
<organism evidence="2 3">
    <name type="scientific">Flagellimonas sediminis</name>
    <dbReference type="NCBI Taxonomy" id="2696468"/>
    <lineage>
        <taxon>Bacteria</taxon>
        <taxon>Pseudomonadati</taxon>
        <taxon>Bacteroidota</taxon>
        <taxon>Flavobacteriia</taxon>
        <taxon>Flavobacteriales</taxon>
        <taxon>Flavobacteriaceae</taxon>
        <taxon>Flagellimonas</taxon>
    </lineage>
</organism>
<dbReference type="SUPFAM" id="SSF57783">
    <property type="entry name" value="Zinc beta-ribbon"/>
    <property type="match status" value="1"/>
</dbReference>
<comment type="caution">
    <text evidence="2">The sequence shown here is derived from an EMBL/GenBank/DDBJ whole genome shotgun (WGS) entry which is preliminary data.</text>
</comment>
<dbReference type="GO" id="GO:0006260">
    <property type="term" value="P:DNA replication"/>
    <property type="evidence" value="ECO:0007669"/>
    <property type="project" value="InterPro"/>
</dbReference>
<dbReference type="GO" id="GO:0003899">
    <property type="term" value="F:DNA-directed RNA polymerase activity"/>
    <property type="evidence" value="ECO:0007669"/>
    <property type="project" value="InterPro"/>
</dbReference>
<protein>
    <submittedName>
        <fullName evidence="2">DNA primase</fullName>
    </submittedName>
</protein>
<dbReference type="Gene3D" id="3.40.1360.10">
    <property type="match status" value="1"/>
</dbReference>
<dbReference type="GO" id="GO:0008270">
    <property type="term" value="F:zinc ion binding"/>
    <property type="evidence" value="ECO:0007669"/>
    <property type="project" value="InterPro"/>
</dbReference>
<dbReference type="EMBL" id="JAAAMI010000001">
    <property type="protein sequence ID" value="NDV42056.1"/>
    <property type="molecule type" value="Genomic_DNA"/>
</dbReference>
<dbReference type="RefSeq" id="WP_163632460.1">
    <property type="nucleotide sequence ID" value="NZ_JAAAMI010000001.1"/>
</dbReference>
<dbReference type="SUPFAM" id="SSF56731">
    <property type="entry name" value="DNA primase core"/>
    <property type="match status" value="1"/>
</dbReference>
<dbReference type="AlphaFoldDB" id="A0A6I5KN23"/>
<dbReference type="SMART" id="SM00400">
    <property type="entry name" value="ZnF_CHCC"/>
    <property type="match status" value="1"/>
</dbReference>
<evidence type="ECO:0000313" key="2">
    <source>
        <dbReference type="EMBL" id="NDV42056.1"/>
    </source>
</evidence>
<dbReference type="Pfam" id="PF01807">
    <property type="entry name" value="Zn_ribbon_DnaG"/>
    <property type="match status" value="1"/>
</dbReference>
<sequence length="287" mass="32766">MKEKRITCEKARNVCIVQTLATLGHFPSKQSEKEAWFPSPFRSETQASFKVSKTLNRWYDHGEGIGGNVIDLICKLKQISVKESLEFLSDNHCSFSFQQQPVKKESPKLEITQVLPIRHPALLDYLTERKIPPTLAHGYLKQVHFILNSVKYFALGLQNEAGGWELRNKFQKHCCSPKAITLISRGKQNIIVVEGMFDFLSLLVIRPKWFVDSDVLILNSLAFASKIGSIIEKYDGINLALDNDEAGEKWTQYLTSIFPKALDKRNCFAGFKDINEKLIAHGQRYYP</sequence>
<gene>
    <name evidence="2" type="ORF">GTK07_01850</name>
</gene>
<dbReference type="Proteomes" id="UP000468707">
    <property type="component" value="Unassembled WGS sequence"/>
</dbReference>
<proteinExistence type="predicted"/>
<keyword evidence="3" id="KW-1185">Reference proteome</keyword>
<dbReference type="InterPro" id="IPR002694">
    <property type="entry name" value="Znf_CHC2"/>
</dbReference>
<evidence type="ECO:0000313" key="3">
    <source>
        <dbReference type="Proteomes" id="UP000468707"/>
    </source>
</evidence>
<evidence type="ECO:0000259" key="1">
    <source>
        <dbReference type="SMART" id="SM00400"/>
    </source>
</evidence>
<dbReference type="Gene3D" id="3.90.580.10">
    <property type="entry name" value="Zinc finger, CHC2-type domain"/>
    <property type="match status" value="1"/>
</dbReference>
<dbReference type="GO" id="GO:0003677">
    <property type="term" value="F:DNA binding"/>
    <property type="evidence" value="ECO:0007669"/>
    <property type="project" value="InterPro"/>
</dbReference>
<dbReference type="Pfam" id="PF13155">
    <property type="entry name" value="Toprim_2"/>
    <property type="match status" value="1"/>
</dbReference>
<dbReference type="InterPro" id="IPR036977">
    <property type="entry name" value="DNA_primase_Znf_CHC2"/>
</dbReference>
<feature type="domain" description="Zinc finger CHC2-type" evidence="1">
    <location>
        <begin position="40"/>
        <end position="89"/>
    </location>
</feature>